<feature type="transmembrane region" description="Helical" evidence="6">
    <location>
        <begin position="93"/>
        <end position="114"/>
    </location>
</feature>
<evidence type="ECO:0000259" key="7">
    <source>
        <dbReference type="Pfam" id="PF03553"/>
    </source>
</evidence>
<evidence type="ECO:0000256" key="5">
    <source>
        <dbReference type="ARBA" id="ARBA00023136"/>
    </source>
</evidence>
<evidence type="ECO:0000256" key="2">
    <source>
        <dbReference type="ARBA" id="ARBA00022475"/>
    </source>
</evidence>
<dbReference type="Pfam" id="PF03553">
    <property type="entry name" value="Na_H_antiporter"/>
    <property type="match status" value="1"/>
</dbReference>
<feature type="transmembrane region" description="Helical" evidence="6">
    <location>
        <begin position="6"/>
        <end position="24"/>
    </location>
</feature>
<feature type="transmembrane region" description="Helical" evidence="6">
    <location>
        <begin position="418"/>
        <end position="443"/>
    </location>
</feature>
<evidence type="ECO:0000256" key="6">
    <source>
        <dbReference type="SAM" id="Phobius"/>
    </source>
</evidence>
<accession>A0A0R2BQQ9</accession>
<keyword evidence="3 6" id="KW-0812">Transmembrane</keyword>
<feature type="transmembrane region" description="Helical" evidence="6">
    <location>
        <begin position="59"/>
        <end position="81"/>
    </location>
</feature>
<comment type="subcellular location">
    <subcellularLocation>
        <location evidence="1">Cell membrane</location>
        <topology evidence="1">Multi-pass membrane protein</topology>
    </subcellularLocation>
</comment>
<feature type="transmembrane region" description="Helical" evidence="6">
    <location>
        <begin position="294"/>
        <end position="319"/>
    </location>
</feature>
<dbReference type="PANTHER" id="PTHR30354:SF26">
    <property type="entry name" value="TRANSPORTER, PUTATIVE-RELATED"/>
    <property type="match status" value="1"/>
</dbReference>
<keyword evidence="2" id="KW-1003">Cell membrane</keyword>
<organism evidence="8 9">
    <name type="scientific">Secundilactobacillus collinoides DSM 20515 = JCM 1123</name>
    <dbReference type="NCBI Taxonomy" id="1423733"/>
    <lineage>
        <taxon>Bacteria</taxon>
        <taxon>Bacillati</taxon>
        <taxon>Bacillota</taxon>
        <taxon>Bacilli</taxon>
        <taxon>Lactobacillales</taxon>
        <taxon>Lactobacillaceae</taxon>
        <taxon>Secundilactobacillus</taxon>
    </lineage>
</organism>
<dbReference type="InterPro" id="IPR018461">
    <property type="entry name" value="Na/H_Antiport_NhaC-like_C"/>
</dbReference>
<feature type="domain" description="Na+/H+ antiporter NhaC-like C-terminal" evidence="7">
    <location>
        <begin position="8"/>
        <end position="167"/>
    </location>
</feature>
<dbReference type="Proteomes" id="UP000051845">
    <property type="component" value="Unassembled WGS sequence"/>
</dbReference>
<evidence type="ECO:0000313" key="9">
    <source>
        <dbReference type="Proteomes" id="UP000051845"/>
    </source>
</evidence>
<feature type="transmembrane region" description="Helical" evidence="6">
    <location>
        <begin position="339"/>
        <end position="363"/>
    </location>
</feature>
<dbReference type="STRING" id="33960.TY91_11250"/>
<feature type="transmembrane region" description="Helical" evidence="6">
    <location>
        <begin position="375"/>
        <end position="398"/>
    </location>
</feature>
<reference evidence="8 9" key="1">
    <citation type="journal article" date="2015" name="Genome Announc.">
        <title>Expanding the biotechnology potential of lactobacilli through comparative genomics of 213 strains and associated genera.</title>
        <authorList>
            <person name="Sun Z."/>
            <person name="Harris H.M."/>
            <person name="McCann A."/>
            <person name="Guo C."/>
            <person name="Argimon S."/>
            <person name="Zhang W."/>
            <person name="Yang X."/>
            <person name="Jeffery I.B."/>
            <person name="Cooney J.C."/>
            <person name="Kagawa T.F."/>
            <person name="Liu W."/>
            <person name="Song Y."/>
            <person name="Salvetti E."/>
            <person name="Wrobel A."/>
            <person name="Rasinkangas P."/>
            <person name="Parkhill J."/>
            <person name="Rea M.C."/>
            <person name="O'Sullivan O."/>
            <person name="Ritari J."/>
            <person name="Douillard F.P."/>
            <person name="Paul Ross R."/>
            <person name="Yang R."/>
            <person name="Briner A.E."/>
            <person name="Felis G.E."/>
            <person name="de Vos W.M."/>
            <person name="Barrangou R."/>
            <person name="Klaenhammer T.R."/>
            <person name="Caufield P.W."/>
            <person name="Cui Y."/>
            <person name="Zhang H."/>
            <person name="O'Toole P.W."/>
        </authorList>
    </citation>
    <scope>NUCLEOTIDE SEQUENCE [LARGE SCALE GENOMIC DNA]</scope>
    <source>
        <strain evidence="8 9">DSM 20515</strain>
    </source>
</reference>
<comment type="caution">
    <text evidence="8">The sequence shown here is derived from an EMBL/GenBank/DDBJ whole genome shotgun (WGS) entry which is preliminary data.</text>
</comment>
<dbReference type="GO" id="GO:0015128">
    <property type="term" value="F:gluconate transmembrane transporter activity"/>
    <property type="evidence" value="ECO:0007669"/>
    <property type="project" value="InterPro"/>
</dbReference>
<dbReference type="GO" id="GO:0005886">
    <property type="term" value="C:plasma membrane"/>
    <property type="evidence" value="ECO:0007669"/>
    <property type="project" value="UniProtKB-SubCell"/>
</dbReference>
<evidence type="ECO:0000313" key="8">
    <source>
        <dbReference type="EMBL" id="KRM77699.1"/>
    </source>
</evidence>
<gene>
    <name evidence="8" type="ORF">FC82_GL003070</name>
</gene>
<feature type="transmembrane region" description="Helical" evidence="6">
    <location>
        <begin position="184"/>
        <end position="207"/>
    </location>
</feature>
<keyword evidence="5 6" id="KW-0472">Membrane</keyword>
<sequence length="444" mass="48609">MGVNMSYLALIGFLMMLVVIVLLFKNKVSTMFCFTVVPIIAAIVGGISLPKIASSITKGLAMTTPVALIMLFCMPFFMMMADAGMFNGIVRGILKHVNLTPPVLAVVTVIVAMITGLDASVTSVFLITIPLLLPFYKKLKMNTTLLVFLTSTGVINTYDVPWSARMLRAGSLIKGVSNAPMDMFLKMLPGQAIFTVVLFIFAALLGLKESRRIKASGETVAVGGRINTDDIKDDPELGRPKLFWVNILLTVLVIAALCALPEFPSYYVFAFGLVIGLSINYKDLKLQNKLLKKYATSLFPVMPAILLSGVVVGIMEYTGMMNAMVKTLVAIIPSSFGPYVYIIVAIFSTPLMFLFTNDTWYYVMTPIIGSLMKAFGVPMEVVVMALFMNMGAMLTPIAQPQIYIGLDLTHGEVDLPKYVKFSFAPIWVMSIVWIVIGLVIGTFR</sequence>
<feature type="transmembrane region" description="Helical" evidence="6">
    <location>
        <begin position="242"/>
        <end position="260"/>
    </location>
</feature>
<name>A0A0R2BQQ9_SECCO</name>
<dbReference type="InterPro" id="IPR003474">
    <property type="entry name" value="Glcn_transporter"/>
</dbReference>
<feature type="transmembrane region" description="Helical" evidence="6">
    <location>
        <begin position="266"/>
        <end position="282"/>
    </location>
</feature>
<feature type="transmembrane region" description="Helical" evidence="6">
    <location>
        <begin position="31"/>
        <end position="53"/>
    </location>
</feature>
<proteinExistence type="predicted"/>
<protein>
    <submittedName>
        <fullName evidence="8">Citrate transporter</fullName>
    </submittedName>
</protein>
<evidence type="ECO:0000256" key="1">
    <source>
        <dbReference type="ARBA" id="ARBA00004651"/>
    </source>
</evidence>
<dbReference type="AlphaFoldDB" id="A0A0R2BQQ9"/>
<dbReference type="PANTHER" id="PTHR30354">
    <property type="entry name" value="GNT FAMILY GLUCONATE TRANSPORTER"/>
    <property type="match status" value="1"/>
</dbReference>
<evidence type="ECO:0000256" key="3">
    <source>
        <dbReference type="ARBA" id="ARBA00022692"/>
    </source>
</evidence>
<dbReference type="PATRIC" id="fig|1423733.4.peg.3194"/>
<keyword evidence="4 6" id="KW-1133">Transmembrane helix</keyword>
<dbReference type="EMBL" id="AYYR01000009">
    <property type="protein sequence ID" value="KRM77699.1"/>
    <property type="molecule type" value="Genomic_DNA"/>
</dbReference>
<evidence type="ECO:0000256" key="4">
    <source>
        <dbReference type="ARBA" id="ARBA00022989"/>
    </source>
</evidence>